<evidence type="ECO:0000256" key="1">
    <source>
        <dbReference type="ARBA" id="ARBA00022723"/>
    </source>
</evidence>
<keyword evidence="1 4" id="KW-0479">Metal-binding</keyword>
<keyword evidence="2 4" id="KW-0862">Zinc</keyword>
<reference evidence="8 9" key="1">
    <citation type="journal article" date="2018" name="Biotechnol. Adv.">
        <title>Improved genomic resources and new bioinformatic workflow for the carcinogenic parasite Clonorchis sinensis: Biotechnological implications.</title>
        <authorList>
            <person name="Wang D."/>
            <person name="Korhonen P.K."/>
            <person name="Gasser R.B."/>
            <person name="Young N.D."/>
        </authorList>
    </citation>
    <scope>NUCLEOTIDE SEQUENCE [LARGE SCALE GENOMIC DNA]</scope>
    <source>
        <strain evidence="8">Cs-k2</strain>
    </source>
</reference>
<keyword evidence="6" id="KW-1133">Transmembrane helix</keyword>
<name>A0A8T1MMU4_CLOSI</name>
<keyword evidence="6" id="KW-0472">Membrane</keyword>
<keyword evidence="6" id="KW-0812">Transmembrane</keyword>
<dbReference type="PROSITE" id="PS00478">
    <property type="entry name" value="LIM_DOMAIN_1"/>
    <property type="match status" value="1"/>
</dbReference>
<proteinExistence type="predicted"/>
<dbReference type="InterPro" id="IPR001781">
    <property type="entry name" value="Znf_LIM"/>
</dbReference>
<evidence type="ECO:0000256" key="5">
    <source>
        <dbReference type="SAM" id="MobiDB-lite"/>
    </source>
</evidence>
<dbReference type="GO" id="GO:0046872">
    <property type="term" value="F:metal ion binding"/>
    <property type="evidence" value="ECO:0007669"/>
    <property type="project" value="UniProtKB-KW"/>
</dbReference>
<protein>
    <recommendedName>
        <fullName evidence="7">LIM zinc-binding domain-containing protein</fullName>
    </recommendedName>
</protein>
<dbReference type="AlphaFoldDB" id="A0A8T1MMU4"/>
<evidence type="ECO:0000313" key="9">
    <source>
        <dbReference type="Proteomes" id="UP000286415"/>
    </source>
</evidence>
<organism evidence="8 9">
    <name type="scientific">Clonorchis sinensis</name>
    <name type="common">Chinese liver fluke</name>
    <dbReference type="NCBI Taxonomy" id="79923"/>
    <lineage>
        <taxon>Eukaryota</taxon>
        <taxon>Metazoa</taxon>
        <taxon>Spiralia</taxon>
        <taxon>Lophotrochozoa</taxon>
        <taxon>Platyhelminthes</taxon>
        <taxon>Trematoda</taxon>
        <taxon>Digenea</taxon>
        <taxon>Opisthorchiida</taxon>
        <taxon>Opisthorchiata</taxon>
        <taxon>Opisthorchiidae</taxon>
        <taxon>Clonorchis</taxon>
    </lineage>
</organism>
<feature type="region of interest" description="Disordered" evidence="5">
    <location>
        <begin position="202"/>
        <end position="224"/>
    </location>
</feature>
<feature type="region of interest" description="Disordered" evidence="5">
    <location>
        <begin position="150"/>
        <end position="187"/>
    </location>
</feature>
<evidence type="ECO:0000259" key="7">
    <source>
        <dbReference type="PROSITE" id="PS50023"/>
    </source>
</evidence>
<evidence type="ECO:0000256" key="4">
    <source>
        <dbReference type="PROSITE-ProRule" id="PRU00125"/>
    </source>
</evidence>
<dbReference type="SMART" id="SM00132">
    <property type="entry name" value="LIM"/>
    <property type="match status" value="1"/>
</dbReference>
<comment type="caution">
    <text evidence="8">The sequence shown here is derived from an EMBL/GenBank/DDBJ whole genome shotgun (WGS) entry which is preliminary data.</text>
</comment>
<feature type="compositionally biased region" description="Basic and acidic residues" evidence="5">
    <location>
        <begin position="169"/>
        <end position="187"/>
    </location>
</feature>
<dbReference type="OrthoDB" id="6278957at2759"/>
<reference evidence="8 9" key="2">
    <citation type="journal article" date="2021" name="Genomics">
        <title>High-quality reference genome for Clonorchis sinensis.</title>
        <authorList>
            <person name="Young N.D."/>
            <person name="Stroehlein A.J."/>
            <person name="Kinkar L."/>
            <person name="Wang T."/>
            <person name="Sohn W.M."/>
            <person name="Chang B.C.H."/>
            <person name="Kaur P."/>
            <person name="Weisz D."/>
            <person name="Dudchenko O."/>
            <person name="Aiden E.L."/>
            <person name="Korhonen P.K."/>
            <person name="Gasser R.B."/>
        </authorList>
    </citation>
    <scope>NUCLEOTIDE SEQUENCE [LARGE SCALE GENOMIC DNA]</scope>
    <source>
        <strain evidence="8">Cs-k2</strain>
    </source>
</reference>
<dbReference type="Proteomes" id="UP000286415">
    <property type="component" value="Unassembled WGS sequence"/>
</dbReference>
<dbReference type="Pfam" id="PF00412">
    <property type="entry name" value="LIM"/>
    <property type="match status" value="1"/>
</dbReference>
<keyword evidence="3 4" id="KW-0440">LIM domain</keyword>
<accession>A0A8T1MMU4</accession>
<dbReference type="EMBL" id="NIRI02000042">
    <property type="protein sequence ID" value="KAG5450051.1"/>
    <property type="molecule type" value="Genomic_DNA"/>
</dbReference>
<feature type="transmembrane region" description="Helical" evidence="6">
    <location>
        <begin position="574"/>
        <end position="596"/>
    </location>
</feature>
<sequence>MCFVWLLYCKEDIGSTLRGRCASCGCYVSENSVSVFDKIFHQSCFCCYACKNIFTPGMRVTLWKKKFYCTTCFNASYTDNINLTSHLNRPYTHEQRKINQSDISRSTDQQTNLISNVSNQTKSDLCSYFCQELAERLAVQYNACQMHVSDGSKSRHASGDSASLNLEDEQSRSDLRPSHQGAKYDKNSEKLVAQLGTEGVSPRIKTQKWRHSSENSALEENHKSSAKSCNTYSDHCNADKSSGFKKNRIGKVAAIVKFLEELIKQPDTMNLDSYCKKDANSPVIYEHPNIRRQVYAACTCTEKKHDQNGTRTIDKCLPVSADAFEIASVSREKRCTSTPRPVKNFEYSSKGVPNSPQMDLPQLARRKVHQSNAMAAGSSGTLESLVSLRRRSIFKATPLSEIQCSATLNESLHLNTQGKISRDQISVEKDASQTHQPDTNNLHNLKRLEMVEQEQSEIVNRLLRNTEAMQGKSTADRSRKSVKINGTSNTLINLTGSSSVLHKGLENISGNSRRPQSFARAGRRTFYYRRRMLKRLGKQRSWKLCKTTSSMKLSPLREKEQVSCIYTLKTMGGVFVRLVLAAFALVGLLTTLAWIAENQPSVTENTMEKEMDLPVFSWLTRPDNTMSIEKVVRM</sequence>
<feature type="domain" description="LIM zinc-binding" evidence="7">
    <location>
        <begin position="19"/>
        <end position="79"/>
    </location>
</feature>
<dbReference type="PROSITE" id="PS50023">
    <property type="entry name" value="LIM_DOMAIN_2"/>
    <property type="match status" value="1"/>
</dbReference>
<dbReference type="Gene3D" id="2.10.110.10">
    <property type="entry name" value="Cysteine Rich Protein"/>
    <property type="match status" value="1"/>
</dbReference>
<gene>
    <name evidence="8" type="ORF">CSKR_103285</name>
</gene>
<evidence type="ECO:0000256" key="6">
    <source>
        <dbReference type="SAM" id="Phobius"/>
    </source>
</evidence>
<evidence type="ECO:0000256" key="3">
    <source>
        <dbReference type="ARBA" id="ARBA00023038"/>
    </source>
</evidence>
<keyword evidence="9" id="KW-1185">Reference proteome</keyword>
<evidence type="ECO:0000256" key="2">
    <source>
        <dbReference type="ARBA" id="ARBA00022833"/>
    </source>
</evidence>
<evidence type="ECO:0000313" key="8">
    <source>
        <dbReference type="EMBL" id="KAG5450051.1"/>
    </source>
</evidence>